<keyword evidence="2" id="KW-1185">Reference proteome</keyword>
<evidence type="ECO:0000313" key="2">
    <source>
        <dbReference type="Proteomes" id="UP000798808"/>
    </source>
</evidence>
<evidence type="ECO:0000313" key="1">
    <source>
        <dbReference type="EMBL" id="MTI27329.1"/>
    </source>
</evidence>
<dbReference type="EMBL" id="SMLW01000622">
    <property type="protein sequence ID" value="MTI27329.1"/>
    <property type="molecule type" value="Genomic_DNA"/>
</dbReference>
<organism evidence="1 2">
    <name type="scientific">Fulvivirga kasyanovii</name>
    <dbReference type="NCBI Taxonomy" id="396812"/>
    <lineage>
        <taxon>Bacteria</taxon>
        <taxon>Pseudomonadati</taxon>
        <taxon>Bacteroidota</taxon>
        <taxon>Cytophagia</taxon>
        <taxon>Cytophagales</taxon>
        <taxon>Fulvivirgaceae</taxon>
        <taxon>Fulvivirga</taxon>
    </lineage>
</organism>
<dbReference type="Proteomes" id="UP000798808">
    <property type="component" value="Unassembled WGS sequence"/>
</dbReference>
<proteinExistence type="predicted"/>
<dbReference type="RefSeq" id="WP_155174329.1">
    <property type="nucleotide sequence ID" value="NZ_BAAAFL010000015.1"/>
</dbReference>
<protein>
    <submittedName>
        <fullName evidence="1">Uncharacterized protein</fullName>
    </submittedName>
</protein>
<accession>A0ABW9RT30</accession>
<gene>
    <name evidence="1" type="ORF">E1163_20405</name>
</gene>
<sequence length="70" mass="8500">MNNDILKLYKQLDDMEQTREVIQLKNQIKETLYQNLRMHFFELSNIGRVIGYDELQIELKKAIELLEMQK</sequence>
<comment type="caution">
    <text evidence="1">The sequence shown here is derived from an EMBL/GenBank/DDBJ whole genome shotgun (WGS) entry which is preliminary data.</text>
</comment>
<reference evidence="1 2" key="1">
    <citation type="submission" date="2019-02" db="EMBL/GenBank/DDBJ databases">
        <authorList>
            <person name="Goldberg S.R."/>
            <person name="Haltli B.A."/>
            <person name="Correa H."/>
            <person name="Russell K.G."/>
        </authorList>
    </citation>
    <scope>NUCLEOTIDE SEQUENCE [LARGE SCALE GENOMIC DNA]</scope>
    <source>
        <strain evidence="1 2">JCM 16186</strain>
    </source>
</reference>
<name>A0ABW9RT30_9BACT</name>